<gene>
    <name evidence="1" type="ORF">PoB_006913200</name>
</gene>
<reference evidence="1 2" key="1">
    <citation type="journal article" date="2021" name="Elife">
        <title>Chloroplast acquisition without the gene transfer in kleptoplastic sea slugs, Plakobranchus ocellatus.</title>
        <authorList>
            <person name="Maeda T."/>
            <person name="Takahashi S."/>
            <person name="Yoshida T."/>
            <person name="Shimamura S."/>
            <person name="Takaki Y."/>
            <person name="Nagai Y."/>
            <person name="Toyoda A."/>
            <person name="Suzuki Y."/>
            <person name="Arimoto A."/>
            <person name="Ishii H."/>
            <person name="Satoh N."/>
            <person name="Nishiyama T."/>
            <person name="Hasebe M."/>
            <person name="Maruyama T."/>
            <person name="Minagawa J."/>
            <person name="Obokata J."/>
            <person name="Shigenobu S."/>
        </authorList>
    </citation>
    <scope>NUCLEOTIDE SEQUENCE [LARGE SCALE GENOMIC DNA]</scope>
</reference>
<keyword evidence="2" id="KW-1185">Reference proteome</keyword>
<accession>A0AAV4DEG1</accession>
<organism evidence="1 2">
    <name type="scientific">Plakobranchus ocellatus</name>
    <dbReference type="NCBI Taxonomy" id="259542"/>
    <lineage>
        <taxon>Eukaryota</taxon>
        <taxon>Metazoa</taxon>
        <taxon>Spiralia</taxon>
        <taxon>Lophotrochozoa</taxon>
        <taxon>Mollusca</taxon>
        <taxon>Gastropoda</taxon>
        <taxon>Heterobranchia</taxon>
        <taxon>Euthyneura</taxon>
        <taxon>Panpulmonata</taxon>
        <taxon>Sacoglossa</taxon>
        <taxon>Placobranchoidea</taxon>
        <taxon>Plakobranchidae</taxon>
        <taxon>Plakobranchus</taxon>
    </lineage>
</organism>
<dbReference type="AlphaFoldDB" id="A0AAV4DEG1"/>
<proteinExistence type="predicted"/>
<name>A0AAV4DEG1_9GAST</name>
<evidence type="ECO:0000313" key="1">
    <source>
        <dbReference type="EMBL" id="GFO42627.1"/>
    </source>
</evidence>
<dbReference type="Proteomes" id="UP000735302">
    <property type="component" value="Unassembled WGS sequence"/>
</dbReference>
<evidence type="ECO:0000313" key="2">
    <source>
        <dbReference type="Proteomes" id="UP000735302"/>
    </source>
</evidence>
<comment type="caution">
    <text evidence="1">The sequence shown here is derived from an EMBL/GenBank/DDBJ whole genome shotgun (WGS) entry which is preliminary data.</text>
</comment>
<sequence length="125" mass="13725">MSSTRYSLSNPLPFSCPNYLIVLKDYRTFQTASDPTFPTAQALPQPPPFSHRKLTYRSSGVQIPTPHAFDLKKETSISLHKQLQLLTGQWVTKVMSSVASVLSGLTTRFLTSGLHSGDSDAAQVV</sequence>
<protein>
    <submittedName>
        <fullName evidence="1">Uncharacterized protein</fullName>
    </submittedName>
</protein>
<dbReference type="EMBL" id="BLXT01007807">
    <property type="protein sequence ID" value="GFO42627.1"/>
    <property type="molecule type" value="Genomic_DNA"/>
</dbReference>